<dbReference type="RefSeq" id="WP_310282818.1">
    <property type="nucleotide sequence ID" value="NZ_JAVDWQ010000012.1"/>
</dbReference>
<comment type="caution">
    <text evidence="1">The sequence shown here is derived from an EMBL/GenBank/DDBJ whole genome shotgun (WGS) entry which is preliminary data.</text>
</comment>
<evidence type="ECO:0008006" key="3">
    <source>
        <dbReference type="Google" id="ProtNLM"/>
    </source>
</evidence>
<dbReference type="PROSITE" id="PS51257">
    <property type="entry name" value="PROKAR_LIPOPROTEIN"/>
    <property type="match status" value="1"/>
</dbReference>
<protein>
    <recommendedName>
        <fullName evidence="3">DUF4163 domain-containing protein</fullName>
    </recommendedName>
</protein>
<accession>A0ABU1YB46</accession>
<name>A0ABU1YB46_9FLAO</name>
<gene>
    <name evidence="1" type="ORF">J2W48_003415</name>
</gene>
<sequence>MNKLLIILSFFMVSCKNGIKFTALNKQRETGVHDRDDERKGKKYYYQSVLVSNLPAENKTLKSLLLNYHEKNIDSVFQDKKVITFSTTFYIENSKTSYFIKNPEDPGGFSSEILIDYYDEFGIAEIITKRIGNASQLKTEITFTDK</sequence>
<reference evidence="1 2" key="1">
    <citation type="submission" date="2023-07" db="EMBL/GenBank/DDBJ databases">
        <title>Sorghum-associated microbial communities from plants grown in Nebraska, USA.</title>
        <authorList>
            <person name="Schachtman D."/>
        </authorList>
    </citation>
    <scope>NUCLEOTIDE SEQUENCE [LARGE SCALE GENOMIC DNA]</scope>
    <source>
        <strain evidence="1 2">4129</strain>
    </source>
</reference>
<evidence type="ECO:0000313" key="2">
    <source>
        <dbReference type="Proteomes" id="UP001269081"/>
    </source>
</evidence>
<proteinExistence type="predicted"/>
<dbReference type="EMBL" id="JAVDWQ010000012">
    <property type="protein sequence ID" value="MDR7211461.1"/>
    <property type="molecule type" value="Genomic_DNA"/>
</dbReference>
<dbReference type="Proteomes" id="UP001269081">
    <property type="component" value="Unassembled WGS sequence"/>
</dbReference>
<organism evidence="1 2">
    <name type="scientific">Flavobacterium piscis</name>
    <dbReference type="NCBI Taxonomy" id="1114874"/>
    <lineage>
        <taxon>Bacteria</taxon>
        <taxon>Pseudomonadati</taxon>
        <taxon>Bacteroidota</taxon>
        <taxon>Flavobacteriia</taxon>
        <taxon>Flavobacteriales</taxon>
        <taxon>Flavobacteriaceae</taxon>
        <taxon>Flavobacterium</taxon>
    </lineage>
</organism>
<evidence type="ECO:0000313" key="1">
    <source>
        <dbReference type="EMBL" id="MDR7211461.1"/>
    </source>
</evidence>
<keyword evidence="2" id="KW-1185">Reference proteome</keyword>